<reference evidence="1 2" key="1">
    <citation type="submission" date="2018-10" db="EMBL/GenBank/DDBJ databases">
        <title>A high-quality apple genome assembly.</title>
        <authorList>
            <person name="Hu J."/>
        </authorList>
    </citation>
    <scope>NUCLEOTIDE SEQUENCE [LARGE SCALE GENOMIC DNA]</scope>
    <source>
        <strain evidence="2">cv. HFTH1</strain>
        <tissue evidence="1">Young leaf</tissue>
    </source>
</reference>
<proteinExistence type="predicted"/>
<evidence type="ECO:0000313" key="1">
    <source>
        <dbReference type="EMBL" id="RXH67507.1"/>
    </source>
</evidence>
<organism evidence="1 2">
    <name type="scientific">Malus domestica</name>
    <name type="common">Apple</name>
    <name type="synonym">Pyrus malus</name>
    <dbReference type="NCBI Taxonomy" id="3750"/>
    <lineage>
        <taxon>Eukaryota</taxon>
        <taxon>Viridiplantae</taxon>
        <taxon>Streptophyta</taxon>
        <taxon>Embryophyta</taxon>
        <taxon>Tracheophyta</taxon>
        <taxon>Spermatophyta</taxon>
        <taxon>Magnoliopsida</taxon>
        <taxon>eudicotyledons</taxon>
        <taxon>Gunneridae</taxon>
        <taxon>Pentapetalae</taxon>
        <taxon>rosids</taxon>
        <taxon>fabids</taxon>
        <taxon>Rosales</taxon>
        <taxon>Rosaceae</taxon>
        <taxon>Amygdaloideae</taxon>
        <taxon>Maleae</taxon>
        <taxon>Malus</taxon>
    </lineage>
</organism>
<name>A0A498HDX1_MALDO</name>
<dbReference type="AlphaFoldDB" id="A0A498HDX1"/>
<accession>A0A498HDX1</accession>
<keyword evidence="2" id="KW-1185">Reference proteome</keyword>
<evidence type="ECO:0000313" key="2">
    <source>
        <dbReference type="Proteomes" id="UP000290289"/>
    </source>
</evidence>
<dbReference type="Proteomes" id="UP000290289">
    <property type="component" value="Chromosome 17"/>
</dbReference>
<dbReference type="EMBL" id="RDQH01000343">
    <property type="protein sequence ID" value="RXH67507.1"/>
    <property type="molecule type" value="Genomic_DNA"/>
</dbReference>
<gene>
    <name evidence="1" type="ORF">DVH24_027654</name>
</gene>
<protein>
    <submittedName>
        <fullName evidence="1">Uncharacterized protein</fullName>
    </submittedName>
</protein>
<sequence length="63" mass="6953">MAVMVVATTVVLSKRRESIRGYGTWVLWDVVKEDGWMGGAVVGCDGGEAGWVVERCHRKDDEV</sequence>
<comment type="caution">
    <text evidence="1">The sequence shown here is derived from an EMBL/GenBank/DDBJ whole genome shotgun (WGS) entry which is preliminary data.</text>
</comment>